<name>A0A6J6CG31_9ZZZZ</name>
<dbReference type="PANTHER" id="PTHR34987">
    <property type="entry name" value="C, PUTATIVE (AFU_ORTHOLOGUE AFUA_3G02880)-RELATED"/>
    <property type="match status" value="1"/>
</dbReference>
<dbReference type="PANTHER" id="PTHR34987:SF4">
    <property type="entry name" value="ALPHA-L-RHAMNOSIDASE C-TERMINAL DOMAIN-CONTAINING PROTEIN"/>
    <property type="match status" value="1"/>
</dbReference>
<dbReference type="InterPro" id="IPR035398">
    <property type="entry name" value="Bac_rhamnosid_C"/>
</dbReference>
<reference evidence="3" key="1">
    <citation type="submission" date="2020-05" db="EMBL/GenBank/DDBJ databases">
        <authorList>
            <person name="Chiriac C."/>
            <person name="Salcher M."/>
            <person name="Ghai R."/>
            <person name="Kavagutti S V."/>
        </authorList>
    </citation>
    <scope>NUCLEOTIDE SEQUENCE</scope>
</reference>
<gene>
    <name evidence="3" type="ORF">UFOPK1358_01502</name>
</gene>
<protein>
    <submittedName>
        <fullName evidence="3">Unannotated protein</fullName>
    </submittedName>
</protein>
<dbReference type="Pfam" id="PF17389">
    <property type="entry name" value="Bac_rhamnosid6H"/>
    <property type="match status" value="1"/>
</dbReference>
<dbReference type="InterPro" id="IPR012341">
    <property type="entry name" value="6hp_glycosidase-like_sf"/>
</dbReference>
<dbReference type="AlphaFoldDB" id="A0A6J6CG31"/>
<dbReference type="Pfam" id="PF17390">
    <property type="entry name" value="Bac_rhamnosid_C"/>
    <property type="match status" value="1"/>
</dbReference>
<proteinExistence type="predicted"/>
<dbReference type="InterPro" id="IPR035396">
    <property type="entry name" value="Bac_rhamnosid6H"/>
</dbReference>
<accession>A0A6J6CG31</accession>
<organism evidence="3">
    <name type="scientific">freshwater metagenome</name>
    <dbReference type="NCBI Taxonomy" id="449393"/>
    <lineage>
        <taxon>unclassified sequences</taxon>
        <taxon>metagenomes</taxon>
        <taxon>ecological metagenomes</taxon>
    </lineage>
</organism>
<dbReference type="GO" id="GO:0005975">
    <property type="term" value="P:carbohydrate metabolic process"/>
    <property type="evidence" value="ECO:0007669"/>
    <property type="project" value="InterPro"/>
</dbReference>
<sequence length="817" mass="89706">MRLAHPSPFEGAWKAKWIWHGRPALEMETATRPVLANPTDRVVLFRREIVLDAVPDQVPGRIWVDGRYVLVVNGEEVARGPVRAEPRTAHYDVVDLAPHLRSGTNVIAITARHFGQSTSWWIPVPPTYSLGAGSLVFEALFGTEWLVSDRSWMCTPGTAWTAVPVPGDVACLPLESFDAQAHPWGWQGADFDDSTWSKSFEITPMHTGADGRGSPPSSPFGMLRPPVRIGFQGGSRHRASQKATMWVMGAPLGADPVRQVLEDHESSQVERIPGVEGISGVEIRQFDLGLIAAGLVTLRVANALPGTIIDIASAEHRDAAGKLVTLGQHAGLRYVCRGQGECNGDPEFFESLEIIGARYLDAAIRSPQAAETGSAGDVGDLGVEIWITDQHRPRPAGASFECSDPLLNQIHAIGLRTVDLCALDAYVDCPTREQRAWTGDSVVHQMVDLVSNPDWSMPIWHPQLATHSRPDGMLAMAAASDFSADDRMYIPDWSLHWIHSLFNLYRYTGDRELIAEYLPVAERVLRWFESFLGTDNLLHDVTGWPLTDWASVYMNGCSSTTNAIWARGLEEFAQMSDWVGNGGNAVWARSRHSEVKDAFEVFWDDSRGVYIDHIVDGERRAEAAQHPGAAAIVAGLVPADRLDRVVEGITDRSRLIRHSFVMDRLTVDGDGQGFVFLMNGYPADPPWDAVNEMVEAEPFYQYVVHDALAHAGRADLIAELCRNWKVFIDAGETTWPECWVGGTRCHGWSSTPTRDLIVHVLGISPAEPGYATVRVAPALGDLEWARATVPTPHGFITVEAHADGTVSIDSPVPVVRG</sequence>
<dbReference type="SUPFAM" id="SSF48208">
    <property type="entry name" value="Six-hairpin glycosidases"/>
    <property type="match status" value="1"/>
</dbReference>
<evidence type="ECO:0000313" key="3">
    <source>
        <dbReference type="EMBL" id="CAB4549143.1"/>
    </source>
</evidence>
<dbReference type="EMBL" id="CAEZSF010000170">
    <property type="protein sequence ID" value="CAB4549143.1"/>
    <property type="molecule type" value="Genomic_DNA"/>
</dbReference>
<dbReference type="Gene3D" id="2.60.420.10">
    <property type="entry name" value="Maltose phosphorylase, domain 3"/>
    <property type="match status" value="1"/>
</dbReference>
<feature type="domain" description="Alpha-L-rhamnosidase C-terminal" evidence="2">
    <location>
        <begin position="762"/>
        <end position="813"/>
    </location>
</feature>
<feature type="domain" description="Alpha-L-rhamnosidase six-hairpin glycosidase" evidence="1">
    <location>
        <begin position="398"/>
        <end position="647"/>
    </location>
</feature>
<evidence type="ECO:0000259" key="1">
    <source>
        <dbReference type="Pfam" id="PF17389"/>
    </source>
</evidence>
<dbReference type="InterPro" id="IPR008928">
    <property type="entry name" value="6-hairpin_glycosidase_sf"/>
</dbReference>
<evidence type="ECO:0000259" key="2">
    <source>
        <dbReference type="Pfam" id="PF17390"/>
    </source>
</evidence>
<dbReference type="Gene3D" id="1.50.10.10">
    <property type="match status" value="1"/>
</dbReference>
<dbReference type="Gene3D" id="2.60.120.260">
    <property type="entry name" value="Galactose-binding domain-like"/>
    <property type="match status" value="2"/>
</dbReference>